<protein>
    <submittedName>
        <fullName evidence="1">Lipopolysaccharide core biosynthesis protein</fullName>
    </submittedName>
</protein>
<gene>
    <name evidence="1" type="primary">waaS</name>
    <name evidence="1" type="ORF">BvCmsKKP061_01876</name>
</gene>
<dbReference type="AlphaFoldDB" id="A0A4T9EPE9"/>
<name>A0A4T9EPE9_ECOLX</name>
<organism evidence="1 2">
    <name type="scientific">Escherichia coli</name>
    <dbReference type="NCBI Taxonomy" id="562"/>
    <lineage>
        <taxon>Bacteria</taxon>
        <taxon>Pseudomonadati</taxon>
        <taxon>Pseudomonadota</taxon>
        <taxon>Gammaproteobacteria</taxon>
        <taxon>Enterobacterales</taxon>
        <taxon>Enterobacteriaceae</taxon>
        <taxon>Escherichia</taxon>
    </lineage>
</organism>
<dbReference type="RefSeq" id="WP_021547028.1">
    <property type="nucleotide sequence ID" value="NZ_BFXY01000054.1"/>
</dbReference>
<proteinExistence type="predicted"/>
<accession>A0A4T9EPE9</accession>
<dbReference type="EMBL" id="BFXY01000054">
    <property type="protein sequence ID" value="GDH39046.1"/>
    <property type="molecule type" value="Genomic_DNA"/>
</dbReference>
<comment type="caution">
    <text evidence="1">The sequence shown here is derived from an EMBL/GenBank/DDBJ whole genome shotgun (WGS) entry which is preliminary data.</text>
</comment>
<reference evidence="1 2" key="1">
    <citation type="submission" date="2018-04" db="EMBL/GenBank/DDBJ databases">
        <title>Large scale genomics of bovine and human commensal E. coli to reveal the emerging process of EHEC.</title>
        <authorList>
            <person name="Arimizu Y."/>
            <person name="Ogura Y."/>
        </authorList>
    </citation>
    <scope>NUCLEOTIDE SEQUENCE [LARGE SCALE GENOMIC DNA]</scope>
    <source>
        <strain evidence="1 2">KK-P061</strain>
    </source>
</reference>
<evidence type="ECO:0000313" key="2">
    <source>
        <dbReference type="Proteomes" id="UP000303027"/>
    </source>
</evidence>
<dbReference type="Proteomes" id="UP000303027">
    <property type="component" value="Unassembled WGS sequence"/>
</dbReference>
<sequence>MKKILFICPSFFKYELEIYKELSLNYEVEYWDERPKNSIIFKVLLRLKFRPLIKKAINQYYINLLNNINGKHFDYVFVINPEALDYNTMNKLKQKCLGVNKQCYFVLYLWDSLKNKPNAPKLFPLFDKVSTFDRKDSDDFNINLIPLFYTRKFDAKYYPVQPLKYDVCFIGTAHSNRLKYLDEILKIISNNKQISKYIFLFFPSRMLFLIKKLFCNSSTKHKINFESLPSAKVVDAILSSAVVIDIHHPSQHGLTMRTIEAVGLNKKIITTNADIKKYDFYDPKDVYVYQSGDSKLPDVFLSTSTTNFKNREMYSLKCWVENNLKK</sequence>
<evidence type="ECO:0000313" key="1">
    <source>
        <dbReference type="EMBL" id="GDH39046.1"/>
    </source>
</evidence>